<protein>
    <recommendedName>
        <fullName evidence="9">Lysylphosphatidylglycerol synthase-like protein</fullName>
    </recommendedName>
</protein>
<feature type="transmembrane region" description="Helical" evidence="6">
    <location>
        <begin position="152"/>
        <end position="177"/>
    </location>
</feature>
<name>A0A4R7P5I0_9GAMM</name>
<reference evidence="7 8" key="1">
    <citation type="submission" date="2019-03" db="EMBL/GenBank/DDBJ databases">
        <title>Genomic Encyclopedia of Type Strains, Phase IV (KMG-IV): sequencing the most valuable type-strain genomes for metagenomic binning, comparative biology and taxonomic classification.</title>
        <authorList>
            <person name="Goeker M."/>
        </authorList>
    </citation>
    <scope>NUCLEOTIDE SEQUENCE [LARGE SCALE GENOMIC DNA]</scope>
    <source>
        <strain evidence="7 8">DSM 26377</strain>
    </source>
</reference>
<accession>A0A4R7P5I0</accession>
<keyword evidence="2" id="KW-1003">Cell membrane</keyword>
<evidence type="ECO:0000256" key="5">
    <source>
        <dbReference type="ARBA" id="ARBA00023136"/>
    </source>
</evidence>
<evidence type="ECO:0000256" key="1">
    <source>
        <dbReference type="ARBA" id="ARBA00004651"/>
    </source>
</evidence>
<feature type="transmembrane region" description="Helical" evidence="6">
    <location>
        <begin position="269"/>
        <end position="294"/>
    </location>
</feature>
<dbReference type="Proteomes" id="UP000295341">
    <property type="component" value="Unassembled WGS sequence"/>
</dbReference>
<evidence type="ECO:0000256" key="3">
    <source>
        <dbReference type="ARBA" id="ARBA00022692"/>
    </source>
</evidence>
<keyword evidence="3 6" id="KW-0812">Transmembrane</keyword>
<evidence type="ECO:0000256" key="4">
    <source>
        <dbReference type="ARBA" id="ARBA00022989"/>
    </source>
</evidence>
<dbReference type="InterPro" id="IPR022791">
    <property type="entry name" value="L-PG_synthase/AglD"/>
</dbReference>
<feature type="transmembrane region" description="Helical" evidence="6">
    <location>
        <begin position="76"/>
        <end position="99"/>
    </location>
</feature>
<dbReference type="AlphaFoldDB" id="A0A4R7P5I0"/>
<comment type="caution">
    <text evidence="7">The sequence shown here is derived from an EMBL/GenBank/DDBJ whole genome shotgun (WGS) entry which is preliminary data.</text>
</comment>
<feature type="transmembrane region" description="Helical" evidence="6">
    <location>
        <begin position="197"/>
        <end position="220"/>
    </location>
</feature>
<gene>
    <name evidence="7" type="ORF">DFR24_2637</name>
</gene>
<dbReference type="EMBL" id="SOBT01000009">
    <property type="protein sequence ID" value="TDU28270.1"/>
    <property type="molecule type" value="Genomic_DNA"/>
</dbReference>
<evidence type="ECO:0000256" key="2">
    <source>
        <dbReference type="ARBA" id="ARBA00022475"/>
    </source>
</evidence>
<feature type="transmembrane region" description="Helical" evidence="6">
    <location>
        <begin position="34"/>
        <end position="55"/>
    </location>
</feature>
<evidence type="ECO:0000313" key="8">
    <source>
        <dbReference type="Proteomes" id="UP000295341"/>
    </source>
</evidence>
<proteinExistence type="predicted"/>
<organism evidence="7 8">
    <name type="scientific">Panacagrimonas perspica</name>
    <dbReference type="NCBI Taxonomy" id="381431"/>
    <lineage>
        <taxon>Bacteria</taxon>
        <taxon>Pseudomonadati</taxon>
        <taxon>Pseudomonadota</taxon>
        <taxon>Gammaproteobacteria</taxon>
        <taxon>Nevskiales</taxon>
        <taxon>Nevskiaceae</taxon>
        <taxon>Panacagrimonas</taxon>
    </lineage>
</organism>
<dbReference type="GO" id="GO:0005886">
    <property type="term" value="C:plasma membrane"/>
    <property type="evidence" value="ECO:0007669"/>
    <property type="project" value="UniProtKB-SubCell"/>
</dbReference>
<dbReference type="Pfam" id="PF03706">
    <property type="entry name" value="LPG_synthase_TM"/>
    <property type="match status" value="1"/>
</dbReference>
<feature type="transmembrane region" description="Helical" evidence="6">
    <location>
        <begin position="111"/>
        <end position="140"/>
    </location>
</feature>
<keyword evidence="5 6" id="KW-0472">Membrane</keyword>
<sequence length="307" mass="33408">MIWRVLIILFFTGVATLIFARARQVDWEAVGDALAGYTAFELGLAFVAAALGHLCSGSYDLIGRWYTGHFMPRRRVFAINAIAYAFSLNLGALVGGWAFRVRLYTRFGLPVAVVARIIVLAVVTNWSGFTLLAGLLLLFWPPALPEAWNIPVVAIRGVGVLMLAIIGAYLAACVIGRRRGWTCRVRGQQMRMPTLPMAAAQLSLSSVSWLLMTVSLWMLLPAHLTFVRVIEALFACSIAGAALHVPGNVGVLEGSFTTLMATDLDEVQALAGILAFRAVYFLVPFAAAAVGYGFMEVFARRHRKTKG</sequence>
<evidence type="ECO:0000313" key="7">
    <source>
        <dbReference type="EMBL" id="TDU28270.1"/>
    </source>
</evidence>
<evidence type="ECO:0008006" key="9">
    <source>
        <dbReference type="Google" id="ProtNLM"/>
    </source>
</evidence>
<comment type="subcellular location">
    <subcellularLocation>
        <location evidence="1">Cell membrane</location>
        <topology evidence="1">Multi-pass membrane protein</topology>
    </subcellularLocation>
</comment>
<evidence type="ECO:0000256" key="6">
    <source>
        <dbReference type="SAM" id="Phobius"/>
    </source>
</evidence>
<keyword evidence="8" id="KW-1185">Reference proteome</keyword>
<feature type="transmembrane region" description="Helical" evidence="6">
    <location>
        <begin position="232"/>
        <end position="249"/>
    </location>
</feature>
<keyword evidence="4 6" id="KW-1133">Transmembrane helix</keyword>